<dbReference type="InterPro" id="IPR011545">
    <property type="entry name" value="DEAD/DEAH_box_helicase_dom"/>
</dbReference>
<dbReference type="Pfam" id="PF00271">
    <property type="entry name" value="Helicase_C"/>
    <property type="match status" value="1"/>
</dbReference>
<feature type="short sequence motif" description="Q motif" evidence="13">
    <location>
        <begin position="206"/>
        <end position="234"/>
    </location>
</feature>
<evidence type="ECO:0000256" key="8">
    <source>
        <dbReference type="ARBA" id="ARBA00022840"/>
    </source>
</evidence>
<keyword evidence="4 12" id="KW-0863">Zinc-finger</keyword>
<keyword evidence="6" id="KW-0347">Helicase</keyword>
<keyword evidence="20" id="KW-1185">Reference proteome</keyword>
<evidence type="ECO:0000256" key="10">
    <source>
        <dbReference type="ARBA" id="ARBA00023594"/>
    </source>
</evidence>
<dbReference type="SMART" id="SM00490">
    <property type="entry name" value="HELICc"/>
    <property type="match status" value="1"/>
</dbReference>
<evidence type="ECO:0000256" key="2">
    <source>
        <dbReference type="ARBA" id="ARBA00022723"/>
    </source>
</evidence>
<dbReference type="PROSITE" id="PS51195">
    <property type="entry name" value="Q_MOTIF"/>
    <property type="match status" value="1"/>
</dbReference>
<dbReference type="InterPro" id="IPR014014">
    <property type="entry name" value="RNA_helicase_DEAD_Q_motif"/>
</dbReference>
<dbReference type="GO" id="GO:0003724">
    <property type="term" value="F:RNA helicase activity"/>
    <property type="evidence" value="ECO:0007669"/>
    <property type="project" value="UniProtKB-EC"/>
</dbReference>
<feature type="domain" description="Helicase ATP-binding" evidence="16">
    <location>
        <begin position="237"/>
        <end position="422"/>
    </location>
</feature>
<dbReference type="InterPro" id="IPR027417">
    <property type="entry name" value="P-loop_NTPase"/>
</dbReference>
<evidence type="ECO:0000256" key="5">
    <source>
        <dbReference type="ARBA" id="ARBA00022801"/>
    </source>
</evidence>
<evidence type="ECO:0000256" key="4">
    <source>
        <dbReference type="ARBA" id="ARBA00022771"/>
    </source>
</evidence>
<dbReference type="EC" id="3.6.4.13" evidence="1"/>
<evidence type="ECO:0000256" key="7">
    <source>
        <dbReference type="ARBA" id="ARBA00022833"/>
    </source>
</evidence>
<evidence type="ECO:0000256" key="1">
    <source>
        <dbReference type="ARBA" id="ARBA00012552"/>
    </source>
</evidence>
<evidence type="ECO:0000256" key="11">
    <source>
        <dbReference type="ARBA" id="ARBA00047984"/>
    </source>
</evidence>
<reference evidence="19" key="1">
    <citation type="journal article" date="2019" name="Plant J.">
        <title>Chlorella vulgaris genome assembly and annotation reveals the molecular basis for metabolic acclimation to high light conditions.</title>
        <authorList>
            <person name="Cecchin M."/>
            <person name="Marcolungo L."/>
            <person name="Rossato M."/>
            <person name="Girolomoni L."/>
            <person name="Cosentino E."/>
            <person name="Cuine S."/>
            <person name="Li-Beisson Y."/>
            <person name="Delledonne M."/>
            <person name="Ballottari M."/>
        </authorList>
    </citation>
    <scope>NUCLEOTIDE SEQUENCE</scope>
    <source>
        <strain evidence="19">211/11P</strain>
    </source>
</reference>
<dbReference type="CDD" id="cd18787">
    <property type="entry name" value="SF2_C_DEAD"/>
    <property type="match status" value="1"/>
</dbReference>
<dbReference type="PANTHER" id="PTHR47958">
    <property type="entry name" value="ATP-DEPENDENT RNA HELICASE DBP3"/>
    <property type="match status" value="1"/>
</dbReference>
<evidence type="ECO:0000259" key="18">
    <source>
        <dbReference type="PROSITE" id="PS51195"/>
    </source>
</evidence>
<feature type="compositionally biased region" description="Basic and acidic residues" evidence="14">
    <location>
        <begin position="628"/>
        <end position="640"/>
    </location>
</feature>
<evidence type="ECO:0000256" key="12">
    <source>
        <dbReference type="PROSITE-ProRule" id="PRU00047"/>
    </source>
</evidence>
<dbReference type="OrthoDB" id="196131at2759"/>
<protein>
    <recommendedName>
        <fullName evidence="1">RNA helicase</fullName>
        <ecNumber evidence="1">3.6.4.13</ecNumber>
    </recommendedName>
</protein>
<dbReference type="SUPFAM" id="SSF57756">
    <property type="entry name" value="Retrovirus zinc finger-like domains"/>
    <property type="match status" value="1"/>
</dbReference>
<dbReference type="SMART" id="SM00343">
    <property type="entry name" value="ZnF_C2HC"/>
    <property type="match status" value="1"/>
</dbReference>
<dbReference type="GO" id="GO:0005524">
    <property type="term" value="F:ATP binding"/>
    <property type="evidence" value="ECO:0007669"/>
    <property type="project" value="UniProtKB-KW"/>
</dbReference>
<dbReference type="SMART" id="SM00487">
    <property type="entry name" value="DEXDc"/>
    <property type="match status" value="1"/>
</dbReference>
<comment type="catalytic activity">
    <reaction evidence="11">
        <text>ATP + H2O = ADP + phosphate + H(+)</text>
        <dbReference type="Rhea" id="RHEA:13065"/>
        <dbReference type="ChEBI" id="CHEBI:15377"/>
        <dbReference type="ChEBI" id="CHEBI:15378"/>
        <dbReference type="ChEBI" id="CHEBI:30616"/>
        <dbReference type="ChEBI" id="CHEBI:43474"/>
        <dbReference type="ChEBI" id="CHEBI:456216"/>
        <dbReference type="EC" id="3.6.4.13"/>
    </reaction>
</comment>
<dbReference type="FunFam" id="3.40.50.300:FF:000449">
    <property type="entry name" value="Probable ATP-dependent RNA helicase DDX41"/>
    <property type="match status" value="1"/>
</dbReference>
<dbReference type="InterPro" id="IPR001650">
    <property type="entry name" value="Helicase_C-like"/>
</dbReference>
<evidence type="ECO:0000256" key="9">
    <source>
        <dbReference type="ARBA" id="ARBA00022884"/>
    </source>
</evidence>
<keyword evidence="2" id="KW-0479">Metal-binding</keyword>
<dbReference type="EMBL" id="SIDB01000002">
    <property type="protein sequence ID" value="KAI3436811.1"/>
    <property type="molecule type" value="Genomic_DNA"/>
</dbReference>
<accession>A0A9D4TX95</accession>
<evidence type="ECO:0000313" key="20">
    <source>
        <dbReference type="Proteomes" id="UP001055712"/>
    </source>
</evidence>
<keyword evidence="7" id="KW-0862">Zinc</keyword>
<keyword evidence="9" id="KW-0694">RNA-binding</keyword>
<gene>
    <name evidence="19" type="ORF">D9Q98_006221</name>
</gene>
<dbReference type="Proteomes" id="UP001055712">
    <property type="component" value="Unassembled WGS sequence"/>
</dbReference>
<comment type="caution">
    <text evidence="19">The sequence shown here is derived from an EMBL/GenBank/DDBJ whole genome shotgun (WGS) entry which is preliminary data.</text>
</comment>
<dbReference type="AlphaFoldDB" id="A0A9D4TX95"/>
<dbReference type="PROSITE" id="PS51194">
    <property type="entry name" value="HELICASE_CTER"/>
    <property type="match status" value="1"/>
</dbReference>
<name>A0A9D4TX95_CHLVU</name>
<keyword evidence="5" id="KW-0378">Hydrolase</keyword>
<dbReference type="InterPro" id="IPR036875">
    <property type="entry name" value="Znf_CCHC_sf"/>
</dbReference>
<dbReference type="GO" id="GO:0008270">
    <property type="term" value="F:zinc ion binding"/>
    <property type="evidence" value="ECO:0007669"/>
    <property type="project" value="UniProtKB-KW"/>
</dbReference>
<evidence type="ECO:0000256" key="6">
    <source>
        <dbReference type="ARBA" id="ARBA00022806"/>
    </source>
</evidence>
<dbReference type="GO" id="GO:0016787">
    <property type="term" value="F:hydrolase activity"/>
    <property type="evidence" value="ECO:0007669"/>
    <property type="project" value="UniProtKB-KW"/>
</dbReference>
<keyword evidence="3" id="KW-0547">Nucleotide-binding</keyword>
<evidence type="ECO:0000259" key="15">
    <source>
        <dbReference type="PROSITE" id="PS50158"/>
    </source>
</evidence>
<dbReference type="GO" id="GO:0003723">
    <property type="term" value="F:RNA binding"/>
    <property type="evidence" value="ECO:0007669"/>
    <property type="project" value="UniProtKB-KW"/>
</dbReference>
<evidence type="ECO:0000256" key="14">
    <source>
        <dbReference type="SAM" id="MobiDB-lite"/>
    </source>
</evidence>
<dbReference type="PROSITE" id="PS51192">
    <property type="entry name" value="HELICASE_ATP_BIND_1"/>
    <property type="match status" value="1"/>
</dbReference>
<feature type="region of interest" description="Disordered" evidence="14">
    <location>
        <begin position="1"/>
        <end position="110"/>
    </location>
</feature>
<evidence type="ECO:0000256" key="3">
    <source>
        <dbReference type="ARBA" id="ARBA00022741"/>
    </source>
</evidence>
<sequence>MASGEDAAAGREQDSPQDVQQNGAGDAAQPQQKPAVKRYRRAELDEEESKNLLEAGEDDYEEYVPLKKRRQMEEQERLARMGRAPQQTSSGELGGRSGGEDSEGEVDHRQKESLLVMKAKKMQEVAPETEQERQLKEEADIMRQVTQKQALKTYKELAKGISYARATNTGWKPPLKYRLMSDDEHQKVRDQFYIICEGDNLPPPIPSFPDMKFPPSILRVLESKGIKKPTPIQMQGTPAILAGRDIIGIAFTGSGKTLVFCLPMIMAALQEEVRMPVQRGEGPVGIVICPSRELARQTFDIIEEYGGALRADGYPELRSLLAIGGVDMKQQADVIRNSGIHMVVATPGRLKDMLTKRRMTFDICRYLCLDEADRMVDLGFEEDIREVLSFFKGQRQMLMFSATMPAKIKSFAESALVDPVTVNVGRAGATNLDIIQEVEYVKEEAKLVYLLECLQKTAPPVLIFAENKKDVDMIHEFLLVKGVEAVAVHGSKDQEEREWAISCFKGGTKDVLIATDIASKGLDFEGIQHVVNYDMPEEVENYVHRIGRTGRKGKTGIATTFINKNQSEQILLDLKHLLKEAKQRIPPVLQALHDPMEELAEMEAISGTKGCAYCGGLGHRVTDCPKLRADTKEQSKKQQDRFGASGQSSGYGGEM</sequence>
<feature type="region of interest" description="Disordered" evidence="14">
    <location>
        <begin position="628"/>
        <end position="655"/>
    </location>
</feature>
<keyword evidence="8" id="KW-0067">ATP-binding</keyword>
<comment type="similarity">
    <text evidence="10">Belongs to the DEAD box helicase family. DDX41 subfamily.</text>
</comment>
<reference evidence="19" key="2">
    <citation type="submission" date="2020-11" db="EMBL/GenBank/DDBJ databases">
        <authorList>
            <person name="Cecchin M."/>
            <person name="Marcolungo L."/>
            <person name="Rossato M."/>
            <person name="Girolomoni L."/>
            <person name="Cosentino E."/>
            <person name="Cuine S."/>
            <person name="Li-Beisson Y."/>
            <person name="Delledonne M."/>
            <person name="Ballottari M."/>
        </authorList>
    </citation>
    <scope>NUCLEOTIDE SEQUENCE</scope>
    <source>
        <strain evidence="19">211/11P</strain>
        <tissue evidence="19">Whole cell</tissue>
    </source>
</reference>
<evidence type="ECO:0000259" key="16">
    <source>
        <dbReference type="PROSITE" id="PS51192"/>
    </source>
</evidence>
<dbReference type="GO" id="GO:0005737">
    <property type="term" value="C:cytoplasm"/>
    <property type="evidence" value="ECO:0007669"/>
    <property type="project" value="UniProtKB-ARBA"/>
</dbReference>
<evidence type="ECO:0000259" key="17">
    <source>
        <dbReference type="PROSITE" id="PS51194"/>
    </source>
</evidence>
<feature type="domain" description="Helicase C-terminal" evidence="17">
    <location>
        <begin position="433"/>
        <end position="593"/>
    </location>
</feature>
<dbReference type="FunFam" id="3.40.50.300:FF:000657">
    <property type="entry name" value="Probable ATP-dependent RNA helicase DDX41"/>
    <property type="match status" value="1"/>
</dbReference>
<feature type="domain" description="DEAD-box RNA helicase Q" evidence="18">
    <location>
        <begin position="206"/>
        <end position="234"/>
    </location>
</feature>
<dbReference type="PROSITE" id="PS50158">
    <property type="entry name" value="ZF_CCHC"/>
    <property type="match status" value="1"/>
</dbReference>
<dbReference type="Pfam" id="PF00270">
    <property type="entry name" value="DEAD"/>
    <property type="match status" value="1"/>
</dbReference>
<dbReference type="Gene3D" id="3.40.50.300">
    <property type="entry name" value="P-loop containing nucleotide triphosphate hydrolases"/>
    <property type="match status" value="2"/>
</dbReference>
<dbReference type="GO" id="GO:0005634">
    <property type="term" value="C:nucleus"/>
    <property type="evidence" value="ECO:0007669"/>
    <property type="project" value="UniProtKB-ARBA"/>
</dbReference>
<dbReference type="InterPro" id="IPR001878">
    <property type="entry name" value="Znf_CCHC"/>
</dbReference>
<dbReference type="InterPro" id="IPR014001">
    <property type="entry name" value="Helicase_ATP-bd"/>
</dbReference>
<organism evidence="19 20">
    <name type="scientific">Chlorella vulgaris</name>
    <name type="common">Green alga</name>
    <dbReference type="NCBI Taxonomy" id="3077"/>
    <lineage>
        <taxon>Eukaryota</taxon>
        <taxon>Viridiplantae</taxon>
        <taxon>Chlorophyta</taxon>
        <taxon>core chlorophytes</taxon>
        <taxon>Trebouxiophyceae</taxon>
        <taxon>Chlorellales</taxon>
        <taxon>Chlorellaceae</taxon>
        <taxon>Chlorella clade</taxon>
        <taxon>Chlorella</taxon>
    </lineage>
</organism>
<proteinExistence type="inferred from homology"/>
<evidence type="ECO:0000313" key="19">
    <source>
        <dbReference type="EMBL" id="KAI3436811.1"/>
    </source>
</evidence>
<feature type="domain" description="CCHC-type" evidence="15">
    <location>
        <begin position="611"/>
        <end position="626"/>
    </location>
</feature>
<evidence type="ECO:0000256" key="13">
    <source>
        <dbReference type="PROSITE-ProRule" id="PRU00552"/>
    </source>
</evidence>
<dbReference type="SUPFAM" id="SSF52540">
    <property type="entry name" value="P-loop containing nucleoside triphosphate hydrolases"/>
    <property type="match status" value="2"/>
</dbReference>